<dbReference type="Pfam" id="PF00644">
    <property type="entry name" value="PARP"/>
    <property type="match status" value="1"/>
</dbReference>
<evidence type="ECO:0000256" key="6">
    <source>
        <dbReference type="RuleBase" id="RU362114"/>
    </source>
</evidence>
<dbReference type="AlphaFoldDB" id="A0AAV2HNJ8"/>
<keyword evidence="4 6" id="KW-0520">NAD</keyword>
<dbReference type="GO" id="GO:0003714">
    <property type="term" value="F:transcription corepressor activity"/>
    <property type="evidence" value="ECO:0007669"/>
    <property type="project" value="TreeGrafter"/>
</dbReference>
<feature type="domain" description="PARP catalytic" evidence="7">
    <location>
        <begin position="846"/>
        <end position="1004"/>
    </location>
</feature>
<evidence type="ECO:0000313" key="8">
    <source>
        <dbReference type="EMBL" id="CAL1535022.1"/>
    </source>
</evidence>
<evidence type="ECO:0000256" key="3">
    <source>
        <dbReference type="ARBA" id="ARBA00022679"/>
    </source>
</evidence>
<dbReference type="EMBL" id="CAXITT010000189">
    <property type="protein sequence ID" value="CAL1535022.1"/>
    <property type="molecule type" value="Genomic_DNA"/>
</dbReference>
<dbReference type="Pfam" id="PF01661">
    <property type="entry name" value="Macro"/>
    <property type="match status" value="1"/>
</dbReference>
<name>A0AAV2HNJ8_LYMST</name>
<comment type="caution">
    <text evidence="8">The sequence shown here is derived from an EMBL/GenBank/DDBJ whole genome shotgun (WGS) entry which is preliminary data.</text>
</comment>
<dbReference type="Proteomes" id="UP001497497">
    <property type="component" value="Unassembled WGS sequence"/>
</dbReference>
<dbReference type="PROSITE" id="PS51059">
    <property type="entry name" value="PARP_CATALYTIC"/>
    <property type="match status" value="1"/>
</dbReference>
<organism evidence="8 9">
    <name type="scientific">Lymnaea stagnalis</name>
    <name type="common">Great pond snail</name>
    <name type="synonym">Helix stagnalis</name>
    <dbReference type="NCBI Taxonomy" id="6523"/>
    <lineage>
        <taxon>Eukaryota</taxon>
        <taxon>Metazoa</taxon>
        <taxon>Spiralia</taxon>
        <taxon>Lophotrochozoa</taxon>
        <taxon>Mollusca</taxon>
        <taxon>Gastropoda</taxon>
        <taxon>Heterobranchia</taxon>
        <taxon>Euthyneura</taxon>
        <taxon>Panpulmonata</taxon>
        <taxon>Hygrophila</taxon>
        <taxon>Lymnaeoidea</taxon>
        <taxon>Lymnaeidae</taxon>
        <taxon>Lymnaea</taxon>
    </lineage>
</organism>
<gene>
    <name evidence="8" type="ORF">GSLYS_00008982001</name>
</gene>
<dbReference type="EC" id="2.4.2.-" evidence="6"/>
<evidence type="ECO:0000259" key="7">
    <source>
        <dbReference type="PROSITE" id="PS51059"/>
    </source>
</evidence>
<reference evidence="8 9" key="1">
    <citation type="submission" date="2024-04" db="EMBL/GenBank/DDBJ databases">
        <authorList>
            <consortium name="Genoscope - CEA"/>
            <person name="William W."/>
        </authorList>
    </citation>
    <scope>NUCLEOTIDE SEQUENCE [LARGE SCALE GENOMIC DNA]</scope>
</reference>
<evidence type="ECO:0000313" key="9">
    <source>
        <dbReference type="Proteomes" id="UP001497497"/>
    </source>
</evidence>
<protein>
    <recommendedName>
        <fullName evidence="6">Poly [ADP-ribose] polymerase</fullName>
        <shortName evidence="6">PARP</shortName>
        <ecNumber evidence="6">2.4.2.-</ecNumber>
    </recommendedName>
</protein>
<dbReference type="InterPro" id="IPR043472">
    <property type="entry name" value="Macro_dom-like"/>
</dbReference>
<keyword evidence="5" id="KW-0539">Nucleus</keyword>
<keyword evidence="9" id="KW-1185">Reference proteome</keyword>
<dbReference type="Gene3D" id="3.90.228.10">
    <property type="match status" value="1"/>
</dbReference>
<dbReference type="GO" id="GO:0010629">
    <property type="term" value="P:negative regulation of gene expression"/>
    <property type="evidence" value="ECO:0007669"/>
    <property type="project" value="TreeGrafter"/>
</dbReference>
<dbReference type="SUPFAM" id="SSF52949">
    <property type="entry name" value="Macro domain-like"/>
    <property type="match status" value="1"/>
</dbReference>
<dbReference type="InterPro" id="IPR052056">
    <property type="entry name" value="Mono-ARTD/PARP"/>
</dbReference>
<dbReference type="InterPro" id="IPR012317">
    <property type="entry name" value="Poly(ADP-ribose)pol_cat_dom"/>
</dbReference>
<dbReference type="GO" id="GO:0005634">
    <property type="term" value="C:nucleus"/>
    <property type="evidence" value="ECO:0007669"/>
    <property type="project" value="UniProtKB-SubCell"/>
</dbReference>
<dbReference type="GO" id="GO:0003950">
    <property type="term" value="F:NAD+ poly-ADP-ribosyltransferase activity"/>
    <property type="evidence" value="ECO:0007669"/>
    <property type="project" value="UniProtKB-UniRule"/>
</dbReference>
<dbReference type="PANTHER" id="PTHR14453">
    <property type="entry name" value="PARP/ZINC FINGER CCCH TYPE DOMAIN CONTAINING PROTEIN"/>
    <property type="match status" value="1"/>
</dbReference>
<comment type="subcellular location">
    <subcellularLocation>
        <location evidence="1">Nucleus</location>
    </subcellularLocation>
</comment>
<dbReference type="PANTHER" id="PTHR14453:SF67">
    <property type="entry name" value="POLY [ADP-RIBOSE] POLYMERASE"/>
    <property type="match status" value="1"/>
</dbReference>
<keyword evidence="3 6" id="KW-0808">Transferase</keyword>
<dbReference type="GO" id="GO:0005737">
    <property type="term" value="C:cytoplasm"/>
    <property type="evidence" value="ECO:0007669"/>
    <property type="project" value="TreeGrafter"/>
</dbReference>
<evidence type="ECO:0000256" key="4">
    <source>
        <dbReference type="ARBA" id="ARBA00023027"/>
    </source>
</evidence>
<sequence length="1004" mass="113466">MNLTNFNNHLKKIMAFVGAPSRSSNNVDEVYLFDQMQNNCKEKNESDNSDKKTMGEDINSHNYKRFQKIEAQLEEINKKLGIQVQGKQLQEIGMKQSTYNNGPITDANSVTELADGVTKDALEMTAIHYRLLTPLCNSFNECIVQFDPINRALNFYGKLSLIRDCQTKVMLEMRKLKDETIVVSSEMMTLLSKERGKKYLDDLNSSGLNGAIVELGNLCVLVVAKEDVILSEAVKILEDKLNFCPIMIPKPEIPLERLKMAKLKLEYTLLVYVSFDDNKREIQISGVKEDVMIAIKEVNELFEEYKVYKRSVDVLGRGAIFLESFLSDHLIPLSFGSVEEIKFQTTKNDNVTVHLKGNRFEMQQAHSLLQSEANTIQVIRWDLFDEFTRHEVCLIANSFKSGVMKAKLETYKYKTKSLFIPDMSNMSFFIVSQANKDNPWNNSTKQISKDSQTVPKISSSSAESKSKLVFEITAECQLVVKSYGDMVSILGPDLDMRKTRVGSTFCSACPSHLMELKKEQKIQHGSPVVTIQKPSGLNCLAVCHVILAPWNPKKSLQQLNVALETVFKVANSLGAKSVSFPPMGCGRAFQFPPLKVAQQVVDSIRNEKSATVLNKVIFLALDSELYKGLKIEAARHFKSAVVPPKLVTSGTRNMAHDSEIQCADMDDCEYTDIVNNFLDVKCDSELPCHARITVATLNGNTVNSVKEIITDDIRKQCLHTEPINPRLMEHCPRESWLSILREAIKLSVCLKPSNQPHANQGEFHLIGEKHSVAELTLFIKHEYLERFTRVKKNTLTSGSIPKRGTVEFMTYAAESYESFPSYWSLSKSQSAFWKIFQVKPSNENRNILVDVDEETKDAITKFVTQTSDLHLVGLGNDAMGIKYSHLKVTDVKRVENQELFEKYRFERKILLQKMASRGHACEDIGKIPGSKGRVATSELLSESMKKELYHEVNEHYLFHGTKSDAIQNIIHNGLDPRLSNEEAMFGKGIYATEKMTKSDQYAGN</sequence>
<evidence type="ECO:0000256" key="2">
    <source>
        <dbReference type="ARBA" id="ARBA00022676"/>
    </source>
</evidence>
<evidence type="ECO:0000256" key="1">
    <source>
        <dbReference type="ARBA" id="ARBA00004123"/>
    </source>
</evidence>
<dbReference type="InterPro" id="IPR002589">
    <property type="entry name" value="Macro_dom"/>
</dbReference>
<evidence type="ECO:0000256" key="5">
    <source>
        <dbReference type="ARBA" id="ARBA00023242"/>
    </source>
</evidence>
<keyword evidence="2 6" id="KW-0328">Glycosyltransferase</keyword>
<dbReference type="Gene3D" id="3.40.220.10">
    <property type="entry name" value="Leucine Aminopeptidase, subunit E, domain 1"/>
    <property type="match status" value="1"/>
</dbReference>
<accession>A0AAV2HNJ8</accession>
<dbReference type="SUPFAM" id="SSF56399">
    <property type="entry name" value="ADP-ribosylation"/>
    <property type="match status" value="1"/>
</dbReference>
<proteinExistence type="predicted"/>